<dbReference type="SUPFAM" id="SSF53335">
    <property type="entry name" value="S-adenosyl-L-methionine-dependent methyltransferases"/>
    <property type="match status" value="1"/>
</dbReference>
<dbReference type="SUPFAM" id="SSF53790">
    <property type="entry name" value="Tetrapyrrole methylase"/>
    <property type="match status" value="1"/>
</dbReference>
<accession>A0A926JBK3</accession>
<evidence type="ECO:0000313" key="7">
    <source>
        <dbReference type="EMBL" id="MBC9245935.1"/>
    </source>
</evidence>
<dbReference type="NCBIfam" id="TIGR02469">
    <property type="entry name" value="CbiT"/>
    <property type="match status" value="1"/>
</dbReference>
<gene>
    <name evidence="7" type="primary">cbiE</name>
    <name evidence="7" type="ORF">H4P12_04215</name>
</gene>
<dbReference type="InterPro" id="IPR006365">
    <property type="entry name" value="Cbl_synth_CobL"/>
</dbReference>
<dbReference type="InterPro" id="IPR000878">
    <property type="entry name" value="4pyrrol_Mease"/>
</dbReference>
<evidence type="ECO:0000259" key="6">
    <source>
        <dbReference type="Pfam" id="PF00590"/>
    </source>
</evidence>
<dbReference type="PANTHER" id="PTHR43182:SF1">
    <property type="entry name" value="COBALT-PRECORRIN-7 C(5)-METHYLTRANSFERASE"/>
    <property type="match status" value="1"/>
</dbReference>
<dbReference type="InterPro" id="IPR012818">
    <property type="entry name" value="CbiE"/>
</dbReference>
<dbReference type="Proteomes" id="UP000608594">
    <property type="component" value="Unassembled WGS sequence"/>
</dbReference>
<evidence type="ECO:0000256" key="3">
    <source>
        <dbReference type="ARBA" id="ARBA00022603"/>
    </source>
</evidence>
<dbReference type="GO" id="GO:0032259">
    <property type="term" value="P:methylation"/>
    <property type="evidence" value="ECO:0007669"/>
    <property type="project" value="UniProtKB-KW"/>
</dbReference>
<dbReference type="PIRSF" id="PIRSF036428">
    <property type="entry name" value="CobL"/>
    <property type="match status" value="1"/>
</dbReference>
<dbReference type="GO" id="GO:0009236">
    <property type="term" value="P:cobalamin biosynthetic process"/>
    <property type="evidence" value="ECO:0007669"/>
    <property type="project" value="UniProtKB-KW"/>
</dbReference>
<reference evidence="7" key="1">
    <citation type="submission" date="2020-08" db="EMBL/GenBank/DDBJ databases">
        <title>Paracoccus amoyensis sp. nov., isolated from the surface seawater at coast of Xiamen, Fujian.</title>
        <authorList>
            <person name="Lyu L."/>
        </authorList>
    </citation>
    <scope>NUCLEOTIDE SEQUENCE</scope>
    <source>
        <strain evidence="7">11-3</strain>
    </source>
</reference>
<evidence type="ECO:0000256" key="4">
    <source>
        <dbReference type="ARBA" id="ARBA00022679"/>
    </source>
</evidence>
<dbReference type="InterPro" id="IPR014777">
    <property type="entry name" value="4pyrrole_Mease_sub1"/>
</dbReference>
<dbReference type="Gene3D" id="3.40.50.150">
    <property type="entry name" value="Vaccinia Virus protein VP39"/>
    <property type="match status" value="1"/>
</dbReference>
<keyword evidence="4" id="KW-0808">Transferase</keyword>
<evidence type="ECO:0000313" key="8">
    <source>
        <dbReference type="Proteomes" id="UP000608594"/>
    </source>
</evidence>
<feature type="domain" description="Tetrapyrrole methylase" evidence="6">
    <location>
        <begin position="7"/>
        <end position="191"/>
    </location>
</feature>
<evidence type="ECO:0000256" key="1">
    <source>
        <dbReference type="ARBA" id="ARBA00004953"/>
    </source>
</evidence>
<evidence type="ECO:0000256" key="5">
    <source>
        <dbReference type="ARBA" id="ARBA00022691"/>
    </source>
</evidence>
<keyword evidence="5" id="KW-0949">S-adenosyl-L-methionine</keyword>
<dbReference type="InterPro" id="IPR029063">
    <property type="entry name" value="SAM-dependent_MTases_sf"/>
</dbReference>
<dbReference type="AlphaFoldDB" id="A0A926JBK3"/>
<evidence type="ECO:0000256" key="2">
    <source>
        <dbReference type="ARBA" id="ARBA00022573"/>
    </source>
</evidence>
<dbReference type="Gene3D" id="3.40.1010.10">
    <property type="entry name" value="Cobalt-precorrin-4 Transmethylase, Domain 1"/>
    <property type="match status" value="1"/>
</dbReference>
<dbReference type="PANTHER" id="PTHR43182">
    <property type="entry name" value="COBALT-PRECORRIN-6B C(15)-METHYLTRANSFERASE (DECARBOXYLATING)"/>
    <property type="match status" value="1"/>
</dbReference>
<dbReference type="NCBIfam" id="TIGR02467">
    <property type="entry name" value="CbiE"/>
    <property type="match status" value="1"/>
</dbReference>
<organism evidence="7 8">
    <name type="scientific">Paracoccus amoyensis</name>
    <dbReference type="NCBI Taxonomy" id="2760093"/>
    <lineage>
        <taxon>Bacteria</taxon>
        <taxon>Pseudomonadati</taxon>
        <taxon>Pseudomonadota</taxon>
        <taxon>Alphaproteobacteria</taxon>
        <taxon>Rhodobacterales</taxon>
        <taxon>Paracoccaceae</taxon>
        <taxon>Paracoccus</taxon>
    </lineage>
</organism>
<dbReference type="GO" id="GO:0008276">
    <property type="term" value="F:protein methyltransferase activity"/>
    <property type="evidence" value="ECO:0007669"/>
    <property type="project" value="InterPro"/>
</dbReference>
<proteinExistence type="predicted"/>
<dbReference type="CDD" id="cd11644">
    <property type="entry name" value="Precorrin-6Y-MT"/>
    <property type="match status" value="1"/>
</dbReference>
<dbReference type="InterPro" id="IPR050714">
    <property type="entry name" value="Cobalamin_biosynth_MTase"/>
</dbReference>
<comment type="pathway">
    <text evidence="1">Cofactor biosynthesis; adenosylcobalamin biosynthesis.</text>
</comment>
<sequence length="399" mass="42442">MADVPWLTVVGLGEDGPAGLSGASLGALQDAEVIMGSARHLSLLPDVSAQRIRWPVPFADGLPILKDLRGRRVAVLASGDPFWFGAGSIIAREFSADEWRSFPAASIFSLAANRLGWALEHVLCIGLHASPMTRLRPHLAPGQRAIVLLRDGGAVTELARYLSNCGFGESRLWLLEALDGPRERVTQIRADTLPDTGFQHPVAAAVEFAGSGLVLPSCSGISDGFFDSDGQMTKQPMRALALSALAPKPSELLWDIGGGSGSIAIEWCLAHPKCNAISIEPRSDRAARIRANADRLGVDRLQVVTGAAPPALQDLPLPQAVFVGGGLSDALMDELTTRLPTGTRLVCHAVTLESEAVLFKWSARIGGDLLRVALSEAAPLGPKRGWKSAYPVVQWRVTL</sequence>
<comment type="caution">
    <text evidence="7">The sequence shown here is derived from an EMBL/GenBank/DDBJ whole genome shotgun (WGS) entry which is preliminary data.</text>
</comment>
<keyword evidence="8" id="KW-1185">Reference proteome</keyword>
<keyword evidence="2" id="KW-0169">Cobalamin biosynthesis</keyword>
<dbReference type="InterPro" id="IPR035996">
    <property type="entry name" value="4pyrrol_Methylase_sf"/>
</dbReference>
<dbReference type="RefSeq" id="WP_187792316.1">
    <property type="nucleotide sequence ID" value="NZ_JACOQL010000001.1"/>
</dbReference>
<protein>
    <submittedName>
        <fullName evidence="7">Precorrin-6y C5,15-methyltransferase (Decarboxylating) subunit CbiE</fullName>
    </submittedName>
</protein>
<name>A0A926JBK3_9RHOB</name>
<keyword evidence="3" id="KW-0489">Methyltransferase</keyword>
<dbReference type="InterPro" id="IPR014008">
    <property type="entry name" value="Cbl_synth_MTase_CbiT"/>
</dbReference>
<dbReference type="Pfam" id="PF00590">
    <property type="entry name" value="TP_methylase"/>
    <property type="match status" value="1"/>
</dbReference>
<dbReference type="EMBL" id="JACOQL010000001">
    <property type="protein sequence ID" value="MBC9245935.1"/>
    <property type="molecule type" value="Genomic_DNA"/>
</dbReference>